<evidence type="ECO:0000313" key="3">
    <source>
        <dbReference type="EMBL" id="ORZ23605.1"/>
    </source>
</evidence>
<feature type="compositionally biased region" description="Polar residues" evidence="1">
    <location>
        <begin position="357"/>
        <end position="377"/>
    </location>
</feature>
<sequence>MKVFSLFTIAATGLLAWTIPASAHVLPIHNLADNSPNGTVSGNNDTATGGNDNNSTQVSTDLSKFNGTLAKKYNTSCTCPQLALSPAGPAALNANASCTLQTNGSSTQVLSHGLLTLLPNERQQRPKNRTNNKELWKNRDRDTGNDTSNRPQEYSFALLFSRLYIDSNDTSLDHRGNQSDHLPNLKQGVQMPQVDSGVKGNLFWSFFSSKNGSSPDDVAFVRTKHMISGDNRHDVPDVNMLLSTSQDLFDDASYNETAPSIPGIGRDFKDDYVKLDRCNATSGGGGNETQPSETSDGGGGGGQPEATSTSTDQSTQTTSTSEATSTATQEGGGDGGGNQGQPTGEGGNGGDNGQQPEATSTTDNGGDQQQPQPTETSNGGGGGDQQQPTDNNNGGGGDQQQPTETNNGGDGGDQQQPQPTETNGGDQQQQPNGGDQQQQGDGGQQ</sequence>
<dbReference type="AlphaFoldDB" id="A0A1X2IX29"/>
<gene>
    <name evidence="3" type="ORF">BCR42DRAFT_405112</name>
</gene>
<reference evidence="3 4" key="1">
    <citation type="submission" date="2016-07" db="EMBL/GenBank/DDBJ databases">
        <title>Pervasive Adenine N6-methylation of Active Genes in Fungi.</title>
        <authorList>
            <consortium name="DOE Joint Genome Institute"/>
            <person name="Mondo S.J."/>
            <person name="Dannebaum R.O."/>
            <person name="Kuo R.C."/>
            <person name="Labutti K."/>
            <person name="Haridas S."/>
            <person name="Kuo A."/>
            <person name="Salamov A."/>
            <person name="Ahrendt S.R."/>
            <person name="Lipzen A."/>
            <person name="Sullivan W."/>
            <person name="Andreopoulos W.B."/>
            <person name="Clum A."/>
            <person name="Lindquist E."/>
            <person name="Daum C."/>
            <person name="Ramamoorthy G.K."/>
            <person name="Gryganskyi A."/>
            <person name="Culley D."/>
            <person name="Magnuson J.K."/>
            <person name="James T.Y."/>
            <person name="O'Malley M.A."/>
            <person name="Stajich J.E."/>
            <person name="Spatafora J.W."/>
            <person name="Visel A."/>
            <person name="Grigoriev I.V."/>
        </authorList>
    </citation>
    <scope>NUCLEOTIDE SEQUENCE [LARGE SCALE GENOMIC DNA]</scope>
    <source>
        <strain evidence="3 4">NRRL 1336</strain>
    </source>
</reference>
<keyword evidence="2" id="KW-0732">Signal</keyword>
<accession>A0A1X2IX29</accession>
<feature type="region of interest" description="Disordered" evidence="1">
    <location>
        <begin position="117"/>
        <end position="151"/>
    </location>
</feature>
<name>A0A1X2IX29_9FUNG</name>
<dbReference type="OrthoDB" id="10553009at2759"/>
<feature type="compositionally biased region" description="Low complexity" evidence="1">
    <location>
        <begin position="41"/>
        <end position="56"/>
    </location>
</feature>
<feature type="region of interest" description="Disordered" evidence="1">
    <location>
        <begin position="37"/>
        <end position="57"/>
    </location>
</feature>
<feature type="compositionally biased region" description="Basic and acidic residues" evidence="1">
    <location>
        <begin position="131"/>
        <end position="144"/>
    </location>
</feature>
<feature type="chain" id="PRO_5012801135" evidence="2">
    <location>
        <begin position="24"/>
        <end position="445"/>
    </location>
</feature>
<feature type="signal peptide" evidence="2">
    <location>
        <begin position="1"/>
        <end position="23"/>
    </location>
</feature>
<evidence type="ECO:0000256" key="1">
    <source>
        <dbReference type="SAM" id="MobiDB-lite"/>
    </source>
</evidence>
<feature type="compositionally biased region" description="Low complexity" evidence="1">
    <location>
        <begin position="399"/>
        <end position="439"/>
    </location>
</feature>
<dbReference type="STRING" id="90262.A0A1X2IX29"/>
<dbReference type="Proteomes" id="UP000193560">
    <property type="component" value="Unassembled WGS sequence"/>
</dbReference>
<keyword evidence="4" id="KW-1185">Reference proteome</keyword>
<feature type="region of interest" description="Disordered" evidence="1">
    <location>
        <begin position="279"/>
        <end position="445"/>
    </location>
</feature>
<protein>
    <submittedName>
        <fullName evidence="3">Uncharacterized protein</fullName>
    </submittedName>
</protein>
<feature type="compositionally biased region" description="Gly residues" evidence="1">
    <location>
        <begin position="330"/>
        <end position="352"/>
    </location>
</feature>
<proteinExistence type="predicted"/>
<evidence type="ECO:0000256" key="2">
    <source>
        <dbReference type="SAM" id="SignalP"/>
    </source>
</evidence>
<evidence type="ECO:0000313" key="4">
    <source>
        <dbReference type="Proteomes" id="UP000193560"/>
    </source>
</evidence>
<organism evidence="3 4">
    <name type="scientific">Absidia repens</name>
    <dbReference type="NCBI Taxonomy" id="90262"/>
    <lineage>
        <taxon>Eukaryota</taxon>
        <taxon>Fungi</taxon>
        <taxon>Fungi incertae sedis</taxon>
        <taxon>Mucoromycota</taxon>
        <taxon>Mucoromycotina</taxon>
        <taxon>Mucoromycetes</taxon>
        <taxon>Mucorales</taxon>
        <taxon>Cunninghamellaceae</taxon>
        <taxon>Absidia</taxon>
    </lineage>
</organism>
<comment type="caution">
    <text evidence="3">The sequence shown here is derived from an EMBL/GenBank/DDBJ whole genome shotgun (WGS) entry which is preliminary data.</text>
</comment>
<dbReference type="EMBL" id="MCGE01000003">
    <property type="protein sequence ID" value="ORZ23605.1"/>
    <property type="molecule type" value="Genomic_DNA"/>
</dbReference>
<feature type="compositionally biased region" description="Low complexity" evidence="1">
    <location>
        <begin position="305"/>
        <end position="329"/>
    </location>
</feature>